<protein>
    <recommendedName>
        <fullName evidence="3">F-box domain-containing protein</fullName>
    </recommendedName>
</protein>
<keyword evidence="2" id="KW-1185">Reference proteome</keyword>
<evidence type="ECO:0000313" key="1">
    <source>
        <dbReference type="EMBL" id="KAJ7762631.1"/>
    </source>
</evidence>
<sequence>MSEISRTLDLPPELWIYIHRLVTSELSPLANLDSVEKDFAMVAIPVTDEEFSRFLKVVCSLGRVYKLWNELTQEILYENVWVKGAEKWPSLSAALERPLARRVRSVRLSTTRFDHNALALRRCPQVEVVFQPYGPEQSWHVFSTEELELPQLFSLKRLYYVGVESLTSRTVLQNILGAAPNLEHVSLSSVSIFNDSIPGPQIAVTAFPHLTSLFDCPTLDPMEHPLLPALQTLSLVGDDLRMPSPPNFLDVLRCCPNLCELRYQVYSRPIAPATLKCVRLHLHDRRGRWPTKPAPYGALEQLLGPAFSSLECIMLDGPGWAMLDYTTWDPTIAHRARGRRLARGFE</sequence>
<dbReference type="EMBL" id="JARKIB010000032">
    <property type="protein sequence ID" value="KAJ7762631.1"/>
    <property type="molecule type" value="Genomic_DNA"/>
</dbReference>
<dbReference type="Gene3D" id="3.80.10.10">
    <property type="entry name" value="Ribonuclease Inhibitor"/>
    <property type="match status" value="1"/>
</dbReference>
<evidence type="ECO:0000313" key="2">
    <source>
        <dbReference type="Proteomes" id="UP001215598"/>
    </source>
</evidence>
<evidence type="ECO:0008006" key="3">
    <source>
        <dbReference type="Google" id="ProtNLM"/>
    </source>
</evidence>
<reference evidence="1" key="1">
    <citation type="submission" date="2023-03" db="EMBL/GenBank/DDBJ databases">
        <title>Massive genome expansion in bonnet fungi (Mycena s.s.) driven by repeated elements and novel gene families across ecological guilds.</title>
        <authorList>
            <consortium name="Lawrence Berkeley National Laboratory"/>
            <person name="Harder C.B."/>
            <person name="Miyauchi S."/>
            <person name="Viragh M."/>
            <person name="Kuo A."/>
            <person name="Thoen E."/>
            <person name="Andreopoulos B."/>
            <person name="Lu D."/>
            <person name="Skrede I."/>
            <person name="Drula E."/>
            <person name="Henrissat B."/>
            <person name="Morin E."/>
            <person name="Kohler A."/>
            <person name="Barry K."/>
            <person name="LaButti K."/>
            <person name="Morin E."/>
            <person name="Salamov A."/>
            <person name="Lipzen A."/>
            <person name="Mereny Z."/>
            <person name="Hegedus B."/>
            <person name="Baldrian P."/>
            <person name="Stursova M."/>
            <person name="Weitz H."/>
            <person name="Taylor A."/>
            <person name="Grigoriev I.V."/>
            <person name="Nagy L.G."/>
            <person name="Martin F."/>
            <person name="Kauserud H."/>
        </authorList>
    </citation>
    <scope>NUCLEOTIDE SEQUENCE</scope>
    <source>
        <strain evidence="1">CBHHK182m</strain>
    </source>
</reference>
<name>A0AAD7JG67_9AGAR</name>
<accession>A0AAD7JG67</accession>
<dbReference type="SUPFAM" id="SSF52047">
    <property type="entry name" value="RNI-like"/>
    <property type="match status" value="1"/>
</dbReference>
<dbReference type="InterPro" id="IPR032675">
    <property type="entry name" value="LRR_dom_sf"/>
</dbReference>
<dbReference type="Proteomes" id="UP001215598">
    <property type="component" value="Unassembled WGS sequence"/>
</dbReference>
<gene>
    <name evidence="1" type="ORF">B0H16DRAFT_1719082</name>
</gene>
<organism evidence="1 2">
    <name type="scientific">Mycena metata</name>
    <dbReference type="NCBI Taxonomy" id="1033252"/>
    <lineage>
        <taxon>Eukaryota</taxon>
        <taxon>Fungi</taxon>
        <taxon>Dikarya</taxon>
        <taxon>Basidiomycota</taxon>
        <taxon>Agaricomycotina</taxon>
        <taxon>Agaricomycetes</taxon>
        <taxon>Agaricomycetidae</taxon>
        <taxon>Agaricales</taxon>
        <taxon>Marasmiineae</taxon>
        <taxon>Mycenaceae</taxon>
        <taxon>Mycena</taxon>
    </lineage>
</organism>
<comment type="caution">
    <text evidence="1">The sequence shown here is derived from an EMBL/GenBank/DDBJ whole genome shotgun (WGS) entry which is preliminary data.</text>
</comment>
<dbReference type="AlphaFoldDB" id="A0AAD7JG67"/>
<proteinExistence type="predicted"/>